<feature type="compositionally biased region" description="Low complexity" evidence="1">
    <location>
        <begin position="255"/>
        <end position="266"/>
    </location>
</feature>
<accession>A0A4R0REG0</accession>
<dbReference type="OrthoDB" id="3144234at2759"/>
<gene>
    <name evidence="3" type="ORF">EIP91_003087</name>
</gene>
<feature type="region of interest" description="Disordered" evidence="1">
    <location>
        <begin position="240"/>
        <end position="266"/>
    </location>
</feature>
<evidence type="ECO:0000313" key="4">
    <source>
        <dbReference type="Proteomes" id="UP000292702"/>
    </source>
</evidence>
<dbReference type="EMBL" id="RWJN01000198">
    <property type="protein sequence ID" value="TCD65113.1"/>
    <property type="molecule type" value="Genomic_DNA"/>
</dbReference>
<keyword evidence="4" id="KW-1185">Reference proteome</keyword>
<feature type="domain" description="DUF6699" evidence="2">
    <location>
        <begin position="81"/>
        <end position="227"/>
    </location>
</feature>
<organism evidence="3 4">
    <name type="scientific">Steccherinum ochraceum</name>
    <dbReference type="NCBI Taxonomy" id="92696"/>
    <lineage>
        <taxon>Eukaryota</taxon>
        <taxon>Fungi</taxon>
        <taxon>Dikarya</taxon>
        <taxon>Basidiomycota</taxon>
        <taxon>Agaricomycotina</taxon>
        <taxon>Agaricomycetes</taxon>
        <taxon>Polyporales</taxon>
        <taxon>Steccherinaceae</taxon>
        <taxon>Steccherinum</taxon>
    </lineage>
</organism>
<proteinExistence type="predicted"/>
<dbReference type="Pfam" id="PF20415">
    <property type="entry name" value="DUF6699"/>
    <property type="match status" value="1"/>
</dbReference>
<comment type="caution">
    <text evidence="3">The sequence shown here is derived from an EMBL/GenBank/DDBJ whole genome shotgun (WGS) entry which is preliminary data.</text>
</comment>
<dbReference type="InterPro" id="IPR046522">
    <property type="entry name" value="DUF6699"/>
</dbReference>
<evidence type="ECO:0000259" key="2">
    <source>
        <dbReference type="Pfam" id="PF20415"/>
    </source>
</evidence>
<dbReference type="AlphaFoldDB" id="A0A4R0REG0"/>
<evidence type="ECO:0000256" key="1">
    <source>
        <dbReference type="SAM" id="MobiDB-lite"/>
    </source>
</evidence>
<reference evidence="3 4" key="1">
    <citation type="submission" date="2018-11" db="EMBL/GenBank/DDBJ databases">
        <title>Genome assembly of Steccherinum ochraceum LE-BIN_3174, the white-rot fungus of the Steccherinaceae family (The Residual Polyporoid clade, Polyporales, Basidiomycota).</title>
        <authorList>
            <person name="Fedorova T.V."/>
            <person name="Glazunova O.A."/>
            <person name="Landesman E.O."/>
            <person name="Moiseenko K.V."/>
            <person name="Psurtseva N.V."/>
            <person name="Savinova O.S."/>
            <person name="Shakhova N.V."/>
            <person name="Tyazhelova T.V."/>
            <person name="Vasina D.V."/>
        </authorList>
    </citation>
    <scope>NUCLEOTIDE SEQUENCE [LARGE SCALE GENOMIC DNA]</scope>
    <source>
        <strain evidence="3 4">LE-BIN_3174</strain>
    </source>
</reference>
<name>A0A4R0REG0_9APHY</name>
<protein>
    <recommendedName>
        <fullName evidence="2">DUF6699 domain-containing protein</fullName>
    </recommendedName>
</protein>
<dbReference type="Proteomes" id="UP000292702">
    <property type="component" value="Unassembled WGS sequence"/>
</dbReference>
<sequence>MSLHYDSSPWAPARPRWDPSVSYEPSKLHSYNPHSRPRKSALKRPAHWAFSPHFNESPLRGFPKSHSTIHPFLACSDTPTILWDISTNPERIAPPHLYHWEVFRLLSESATDTPVRSLEIVHKDGLWEANFVVRAGDAPPHFCASRSFVTAGDVLYTLYHQFQKRIDRANYERMCAKFPHLKDGVVAAYWERCQHGRTREGAMEEINQGIRIVDLFMGSLTWVGLTFGRNERELRLHVRPGRPVQGSGGSGGRGQTARTARTNADC</sequence>
<evidence type="ECO:0000313" key="3">
    <source>
        <dbReference type="EMBL" id="TCD65113.1"/>
    </source>
</evidence>